<organism evidence="1">
    <name type="scientific">Arundo donax</name>
    <name type="common">Giant reed</name>
    <name type="synonym">Donax arundinaceus</name>
    <dbReference type="NCBI Taxonomy" id="35708"/>
    <lineage>
        <taxon>Eukaryota</taxon>
        <taxon>Viridiplantae</taxon>
        <taxon>Streptophyta</taxon>
        <taxon>Embryophyta</taxon>
        <taxon>Tracheophyta</taxon>
        <taxon>Spermatophyta</taxon>
        <taxon>Magnoliopsida</taxon>
        <taxon>Liliopsida</taxon>
        <taxon>Poales</taxon>
        <taxon>Poaceae</taxon>
        <taxon>PACMAD clade</taxon>
        <taxon>Arundinoideae</taxon>
        <taxon>Arundineae</taxon>
        <taxon>Arundo</taxon>
    </lineage>
</organism>
<proteinExistence type="predicted"/>
<dbReference type="EMBL" id="GBRH01166240">
    <property type="protein sequence ID" value="JAE31656.1"/>
    <property type="molecule type" value="Transcribed_RNA"/>
</dbReference>
<name>A0A0A9H9Z8_ARUDO</name>
<protein>
    <submittedName>
        <fullName evidence="1">Uncharacterized protein</fullName>
    </submittedName>
</protein>
<accession>A0A0A9H9Z8</accession>
<reference evidence="1" key="2">
    <citation type="journal article" date="2015" name="Data Brief">
        <title>Shoot transcriptome of the giant reed, Arundo donax.</title>
        <authorList>
            <person name="Barrero R.A."/>
            <person name="Guerrero F.D."/>
            <person name="Moolhuijzen P."/>
            <person name="Goolsby J.A."/>
            <person name="Tidwell J."/>
            <person name="Bellgard S.E."/>
            <person name="Bellgard M.I."/>
        </authorList>
    </citation>
    <scope>NUCLEOTIDE SEQUENCE</scope>
    <source>
        <tissue evidence="1">Shoot tissue taken approximately 20 cm above the soil surface</tissue>
    </source>
</reference>
<sequence length="15" mass="1902">MIITQTRTLLWQLER</sequence>
<evidence type="ECO:0000313" key="1">
    <source>
        <dbReference type="EMBL" id="JAE31656.1"/>
    </source>
</evidence>
<reference evidence="1" key="1">
    <citation type="submission" date="2014-09" db="EMBL/GenBank/DDBJ databases">
        <authorList>
            <person name="Magalhaes I.L.F."/>
            <person name="Oliveira U."/>
            <person name="Santos F.R."/>
            <person name="Vidigal T.H.D.A."/>
            <person name="Brescovit A.D."/>
            <person name="Santos A.J."/>
        </authorList>
    </citation>
    <scope>NUCLEOTIDE SEQUENCE</scope>
    <source>
        <tissue evidence="1">Shoot tissue taken approximately 20 cm above the soil surface</tissue>
    </source>
</reference>